<dbReference type="OrthoDB" id="713772at2"/>
<organism evidence="3 4">
    <name type="scientific">Arundinibacter roseus</name>
    <dbReference type="NCBI Taxonomy" id="2070510"/>
    <lineage>
        <taxon>Bacteria</taxon>
        <taxon>Pseudomonadati</taxon>
        <taxon>Bacteroidota</taxon>
        <taxon>Cytophagia</taxon>
        <taxon>Cytophagales</taxon>
        <taxon>Spirosomataceae</taxon>
        <taxon>Arundinibacter</taxon>
    </lineage>
</organism>
<dbReference type="InterPro" id="IPR032675">
    <property type="entry name" value="LRR_dom_sf"/>
</dbReference>
<feature type="transmembrane region" description="Helical" evidence="1">
    <location>
        <begin position="100"/>
        <end position="120"/>
    </location>
</feature>
<comment type="caution">
    <text evidence="3">The sequence shown here is derived from an EMBL/GenBank/DDBJ whole genome shotgun (WGS) entry which is preliminary data.</text>
</comment>
<proteinExistence type="predicted"/>
<dbReference type="RefSeq" id="WP_132115635.1">
    <property type="nucleotide sequence ID" value="NZ_SMJU01000003.1"/>
</dbReference>
<dbReference type="AlphaFoldDB" id="A0A4R4KKM6"/>
<dbReference type="Proteomes" id="UP000295706">
    <property type="component" value="Unassembled WGS sequence"/>
</dbReference>
<feature type="domain" description="Cytochrome C Planctomycete-type" evidence="2">
    <location>
        <begin position="182"/>
        <end position="241"/>
    </location>
</feature>
<evidence type="ECO:0000313" key="3">
    <source>
        <dbReference type="EMBL" id="TDB67546.1"/>
    </source>
</evidence>
<reference evidence="3 4" key="1">
    <citation type="submission" date="2019-02" db="EMBL/GenBank/DDBJ databases">
        <title>Arundinibacter roseus gen. nov., sp. nov., a new member of the family Cytophagaceae.</title>
        <authorList>
            <person name="Szuroczki S."/>
            <person name="Khayer B."/>
            <person name="Sproer C."/>
            <person name="Toumi M."/>
            <person name="Szabo A."/>
            <person name="Felfoldi T."/>
            <person name="Schumann P."/>
            <person name="Toth E."/>
        </authorList>
    </citation>
    <scope>NUCLEOTIDE SEQUENCE [LARGE SCALE GENOMIC DNA]</scope>
    <source>
        <strain evidence="3 4">DMA-k-7a</strain>
    </source>
</reference>
<dbReference type="Pfam" id="PF07635">
    <property type="entry name" value="PSCyt1"/>
    <property type="match status" value="1"/>
</dbReference>
<protein>
    <recommendedName>
        <fullName evidence="2">Cytochrome C Planctomycete-type domain-containing protein</fullName>
    </recommendedName>
</protein>
<evidence type="ECO:0000259" key="2">
    <source>
        <dbReference type="Pfam" id="PF07635"/>
    </source>
</evidence>
<evidence type="ECO:0000256" key="1">
    <source>
        <dbReference type="SAM" id="Phobius"/>
    </source>
</evidence>
<sequence>MFTSDTIGHFHPLIIHLPIGILLFGFLLMLMQHVRKVDLEAAVSLAFLTGSITAAAACVAGWLLAQSGEYEPSLVSYHQWTGLATTALGFLTFFAGKYRIWLAAITVIVLSVAGHFGGSLTHGEDYLFSSKSVSEIDQKAAFAEFQALDSGAVHSQVANTQKSAPMVFVYRDEVVPILKNKCYSCHSATKMKGGLRLDSEEFIKKGGKNGRVLLEGHPTDSPLIKNLLLPIEHEDHMPPKGKPQLTRREISILHAWVSRGASFVPQKEKAERQLLAVSGVPVLLDSGITSEVINSIPSQVQLEQQILLKDLPSIPAERVKVLQQKNILITPMKESSSFVTVNFVNVSAYESSLLDEMMPLEKHVMWLRMPDKPVTDEDVRKISTFSNLTRLHLENTTITDQALGYLKNLPHLEQLNLYGTAISDVGLRDLVLFPALQVVYLWQTNITEDGVARLKKLRPELRVEIGGFRFIKPDTSTIQK</sequence>
<keyword evidence="1" id="KW-0812">Transmembrane</keyword>
<dbReference type="EMBL" id="SMJU01000003">
    <property type="protein sequence ID" value="TDB67546.1"/>
    <property type="molecule type" value="Genomic_DNA"/>
</dbReference>
<evidence type="ECO:0000313" key="4">
    <source>
        <dbReference type="Proteomes" id="UP000295706"/>
    </source>
</evidence>
<accession>A0A4R4KKM6</accession>
<name>A0A4R4KKM6_9BACT</name>
<keyword evidence="1" id="KW-0472">Membrane</keyword>
<keyword evidence="1" id="KW-1133">Transmembrane helix</keyword>
<dbReference type="InterPro" id="IPR011429">
    <property type="entry name" value="Cyt_c_Planctomycete-type"/>
</dbReference>
<feature type="transmembrane region" description="Helical" evidence="1">
    <location>
        <begin position="77"/>
        <end position="95"/>
    </location>
</feature>
<keyword evidence="4" id="KW-1185">Reference proteome</keyword>
<feature type="transmembrane region" description="Helical" evidence="1">
    <location>
        <begin position="42"/>
        <end position="65"/>
    </location>
</feature>
<dbReference type="SUPFAM" id="SSF52047">
    <property type="entry name" value="RNI-like"/>
    <property type="match status" value="1"/>
</dbReference>
<dbReference type="PANTHER" id="PTHR35889:SF3">
    <property type="entry name" value="F-BOX DOMAIN-CONTAINING PROTEIN"/>
    <property type="match status" value="1"/>
</dbReference>
<dbReference type="Gene3D" id="3.80.10.10">
    <property type="entry name" value="Ribonuclease Inhibitor"/>
    <property type="match status" value="1"/>
</dbReference>
<dbReference type="PANTHER" id="PTHR35889">
    <property type="entry name" value="CYCLOINULO-OLIGOSACCHARIDE FRUCTANOTRANSFERASE-RELATED"/>
    <property type="match status" value="1"/>
</dbReference>
<gene>
    <name evidence="3" type="ORF">EZE20_06270</name>
</gene>
<feature type="transmembrane region" description="Helical" evidence="1">
    <location>
        <begin position="12"/>
        <end position="30"/>
    </location>
</feature>